<keyword evidence="13 15" id="KW-0368">Histidine biosynthesis</keyword>
<dbReference type="SUPFAM" id="SSF141734">
    <property type="entry name" value="HisI-like"/>
    <property type="match status" value="1"/>
</dbReference>
<feature type="region of interest" description="Phosphoribosyl-AMP cyclohydrolase" evidence="15">
    <location>
        <begin position="1"/>
        <end position="121"/>
    </location>
</feature>
<dbReference type="PANTHER" id="PTHR42945:SF9">
    <property type="entry name" value="HISTIDINE BIOSYNTHESIS BIFUNCTIONAL PROTEIN HISIE"/>
    <property type="match status" value="1"/>
</dbReference>
<evidence type="ECO:0000259" key="16">
    <source>
        <dbReference type="Pfam" id="PF01502"/>
    </source>
</evidence>
<dbReference type="GO" id="GO:0004636">
    <property type="term" value="F:phosphoribosyl-ATP diphosphatase activity"/>
    <property type="evidence" value="ECO:0007669"/>
    <property type="project" value="UniProtKB-UniRule"/>
</dbReference>
<comment type="catalytic activity">
    <reaction evidence="2 15">
        <text>1-(5-phospho-beta-D-ribosyl)-ATP + H2O = 1-(5-phospho-beta-D-ribosyl)-5'-AMP + diphosphate + H(+)</text>
        <dbReference type="Rhea" id="RHEA:22828"/>
        <dbReference type="ChEBI" id="CHEBI:15377"/>
        <dbReference type="ChEBI" id="CHEBI:15378"/>
        <dbReference type="ChEBI" id="CHEBI:33019"/>
        <dbReference type="ChEBI" id="CHEBI:59457"/>
        <dbReference type="ChEBI" id="CHEBI:73183"/>
        <dbReference type="EC" id="3.6.1.31"/>
    </reaction>
</comment>
<dbReference type="SUPFAM" id="SSF101386">
    <property type="entry name" value="all-alpha NTP pyrophosphatases"/>
    <property type="match status" value="1"/>
</dbReference>
<comment type="caution">
    <text evidence="17">The sequence shown here is derived from an EMBL/GenBank/DDBJ whole genome shotgun (WGS) entry which is preliminary data.</text>
</comment>
<keyword evidence="8 15" id="KW-0963">Cytoplasm</keyword>
<dbReference type="GO" id="GO:0000105">
    <property type="term" value="P:L-histidine biosynthetic process"/>
    <property type="evidence" value="ECO:0007669"/>
    <property type="project" value="UniProtKB-UniRule"/>
</dbReference>
<dbReference type="EMBL" id="JMQP01000002">
    <property type="protein sequence ID" value="KIS36180.1"/>
    <property type="molecule type" value="Genomic_DNA"/>
</dbReference>
<dbReference type="NCBIfam" id="NF002747">
    <property type="entry name" value="PRK02759.1"/>
    <property type="match status" value="1"/>
</dbReference>
<dbReference type="GO" id="GO:0005737">
    <property type="term" value="C:cytoplasm"/>
    <property type="evidence" value="ECO:0007669"/>
    <property type="project" value="UniProtKB-SubCell"/>
</dbReference>
<dbReference type="GO" id="GO:0005524">
    <property type="term" value="F:ATP binding"/>
    <property type="evidence" value="ECO:0007669"/>
    <property type="project" value="UniProtKB-KW"/>
</dbReference>
<keyword evidence="12 15" id="KW-0067">ATP-binding</keyword>
<evidence type="ECO:0000256" key="14">
    <source>
        <dbReference type="ARBA" id="ARBA00023268"/>
    </source>
</evidence>
<dbReference type="GO" id="GO:0004635">
    <property type="term" value="F:phosphoribosyl-AMP cyclohydrolase activity"/>
    <property type="evidence" value="ECO:0007669"/>
    <property type="project" value="UniProtKB-UniRule"/>
</dbReference>
<name>A0A0D0HP70_HAEIF</name>
<keyword evidence="14 15" id="KW-0511">Multifunctional enzyme</keyword>
<proteinExistence type="inferred from homology"/>
<dbReference type="NCBIfam" id="NF000768">
    <property type="entry name" value="PRK00051.1"/>
    <property type="match status" value="1"/>
</dbReference>
<dbReference type="FunFam" id="3.10.20.810:FF:000001">
    <property type="entry name" value="Histidine biosynthesis bifunctional protein HisIE"/>
    <property type="match status" value="1"/>
</dbReference>
<evidence type="ECO:0000256" key="15">
    <source>
        <dbReference type="HAMAP-Rule" id="MF_01019"/>
    </source>
</evidence>
<comment type="catalytic activity">
    <reaction evidence="1 15">
        <text>1-(5-phospho-beta-D-ribosyl)-5'-AMP + H2O = 1-(5-phospho-beta-D-ribosyl)-5-[(5-phospho-beta-D-ribosylamino)methylideneamino]imidazole-4-carboxamide</text>
        <dbReference type="Rhea" id="RHEA:20049"/>
        <dbReference type="ChEBI" id="CHEBI:15377"/>
        <dbReference type="ChEBI" id="CHEBI:58435"/>
        <dbReference type="ChEBI" id="CHEBI:59457"/>
        <dbReference type="EC" id="3.5.4.19"/>
    </reaction>
</comment>
<dbReference type="Pfam" id="PF01503">
    <property type="entry name" value="PRA-PH"/>
    <property type="match status" value="1"/>
</dbReference>
<evidence type="ECO:0000256" key="7">
    <source>
        <dbReference type="ARBA" id="ARBA00008299"/>
    </source>
</evidence>
<dbReference type="Gene3D" id="1.10.287.1080">
    <property type="entry name" value="MazG-like"/>
    <property type="match status" value="1"/>
</dbReference>
<dbReference type="RefSeq" id="WP_005662550.1">
    <property type="nucleotide sequence ID" value="NZ_CP089168.1"/>
</dbReference>
<dbReference type="Proteomes" id="UP000050700">
    <property type="component" value="Unassembled WGS sequence"/>
</dbReference>
<gene>
    <name evidence="17" type="primary">hisE</name>
    <name evidence="15" type="synonym">hisI</name>
    <name evidence="15" type="synonym">hisIE</name>
    <name evidence="17" type="ORF">NTHI1209_01820</name>
</gene>
<keyword evidence="11 15" id="KW-0378">Hydrolase</keyword>
<evidence type="ECO:0000256" key="11">
    <source>
        <dbReference type="ARBA" id="ARBA00022801"/>
    </source>
</evidence>
<comment type="pathway">
    <text evidence="5 15">Amino-acid biosynthesis; L-histidine biosynthesis; L-histidine from 5-phospho-alpha-D-ribose 1-diphosphate: step 2/9.</text>
</comment>
<dbReference type="PATRIC" id="fig|727.564.peg.1421"/>
<evidence type="ECO:0000256" key="4">
    <source>
        <dbReference type="ARBA" id="ARBA00005169"/>
    </source>
</evidence>
<dbReference type="AlphaFoldDB" id="A0A0D0HP70"/>
<evidence type="ECO:0000256" key="5">
    <source>
        <dbReference type="ARBA" id="ARBA00005204"/>
    </source>
</evidence>
<accession>A0A0D0HP70</accession>
<dbReference type="NCBIfam" id="TIGR03188">
    <property type="entry name" value="histidine_hisI"/>
    <property type="match status" value="1"/>
</dbReference>
<dbReference type="HAMAP" id="MF_01019">
    <property type="entry name" value="HisIE"/>
    <property type="match status" value="1"/>
</dbReference>
<comment type="similarity">
    <text evidence="7 15">In the N-terminal section; belongs to the PRA-CH family.</text>
</comment>
<evidence type="ECO:0000256" key="3">
    <source>
        <dbReference type="ARBA" id="ARBA00004496"/>
    </source>
</evidence>
<evidence type="ECO:0000256" key="6">
    <source>
        <dbReference type="ARBA" id="ARBA00007731"/>
    </source>
</evidence>
<dbReference type="InterPro" id="IPR008179">
    <property type="entry name" value="HisE"/>
</dbReference>
<keyword evidence="9 15" id="KW-0028">Amino-acid biosynthesis</keyword>
<dbReference type="FunFam" id="1.10.287.1080:FF:000002">
    <property type="entry name" value="Histidine biosynthesis bifunctional protein HisIE"/>
    <property type="match status" value="1"/>
</dbReference>
<protein>
    <recommendedName>
        <fullName evidence="15">Histidine biosynthesis bifunctional protein HisIE</fullName>
    </recommendedName>
    <domain>
        <recommendedName>
            <fullName evidence="15">Phosphoribosyl-AMP cyclohydrolase</fullName>
            <shortName evidence="15">PRA-CH</shortName>
            <ecNumber evidence="15">3.5.4.19</ecNumber>
        </recommendedName>
    </domain>
    <domain>
        <recommendedName>
            <fullName evidence="15">Phosphoribosyl-ATP pyrophosphatase</fullName>
            <shortName evidence="15">PRA-PH</shortName>
            <ecNumber evidence="15">3.6.1.31</ecNumber>
        </recommendedName>
    </domain>
</protein>
<evidence type="ECO:0000256" key="10">
    <source>
        <dbReference type="ARBA" id="ARBA00022741"/>
    </source>
</evidence>
<dbReference type="Gene3D" id="3.10.20.810">
    <property type="entry name" value="Phosphoribosyl-AMP cyclohydrolase"/>
    <property type="match status" value="1"/>
</dbReference>
<evidence type="ECO:0000256" key="8">
    <source>
        <dbReference type="ARBA" id="ARBA00022490"/>
    </source>
</evidence>
<dbReference type="HAMAP" id="MF_01020">
    <property type="entry name" value="HisE"/>
    <property type="match status" value="1"/>
</dbReference>
<comment type="subcellular location">
    <subcellularLocation>
        <location evidence="3 15">Cytoplasm</location>
    </subcellularLocation>
</comment>
<evidence type="ECO:0000313" key="18">
    <source>
        <dbReference type="Proteomes" id="UP000050700"/>
    </source>
</evidence>
<dbReference type="EC" id="3.6.1.31" evidence="15"/>
<evidence type="ECO:0000256" key="1">
    <source>
        <dbReference type="ARBA" id="ARBA00000024"/>
    </source>
</evidence>
<evidence type="ECO:0000256" key="13">
    <source>
        <dbReference type="ARBA" id="ARBA00023102"/>
    </source>
</evidence>
<feature type="region of interest" description="Phosphoribosyl-ATP pyrophosphohydrolase" evidence="15">
    <location>
        <begin position="122"/>
        <end position="221"/>
    </location>
</feature>
<comment type="similarity">
    <text evidence="6 15">In the C-terminal section; belongs to the PRA-PH family.</text>
</comment>
<dbReference type="Pfam" id="PF01502">
    <property type="entry name" value="PRA-CH"/>
    <property type="match status" value="1"/>
</dbReference>
<dbReference type="InterPro" id="IPR023019">
    <property type="entry name" value="His_synth_HisIE"/>
</dbReference>
<dbReference type="PANTHER" id="PTHR42945">
    <property type="entry name" value="HISTIDINE BIOSYNTHESIS BIFUNCTIONAL PROTEIN"/>
    <property type="match status" value="1"/>
</dbReference>
<evidence type="ECO:0000256" key="2">
    <source>
        <dbReference type="ARBA" id="ARBA00001460"/>
    </source>
</evidence>
<keyword evidence="10 15" id="KW-0547">Nucleotide-binding</keyword>
<dbReference type="InterPro" id="IPR021130">
    <property type="entry name" value="PRib-ATP_PPHydrolase-like"/>
</dbReference>
<dbReference type="UniPathway" id="UPA00031">
    <property type="reaction ID" value="UER00007"/>
</dbReference>
<evidence type="ECO:0000256" key="9">
    <source>
        <dbReference type="ARBA" id="ARBA00022605"/>
    </source>
</evidence>
<evidence type="ECO:0000256" key="12">
    <source>
        <dbReference type="ARBA" id="ARBA00022840"/>
    </source>
</evidence>
<dbReference type="InterPro" id="IPR002496">
    <property type="entry name" value="PRib_AMP_CycHydrolase_dom"/>
</dbReference>
<evidence type="ECO:0000313" key="17">
    <source>
        <dbReference type="EMBL" id="KIS36180.1"/>
    </source>
</evidence>
<dbReference type="InterPro" id="IPR038019">
    <property type="entry name" value="PRib_AMP_CycHydrolase_sf"/>
</dbReference>
<organism evidence="17 18">
    <name type="scientific">Haemophilus influenzae</name>
    <dbReference type="NCBI Taxonomy" id="727"/>
    <lineage>
        <taxon>Bacteria</taxon>
        <taxon>Pseudomonadati</taxon>
        <taxon>Pseudomonadota</taxon>
        <taxon>Gammaproteobacteria</taxon>
        <taxon>Pasteurellales</taxon>
        <taxon>Pasteurellaceae</taxon>
        <taxon>Haemophilus</taxon>
    </lineage>
</organism>
<comment type="pathway">
    <text evidence="4 15">Amino-acid biosynthesis; L-histidine biosynthesis; L-histidine from 5-phospho-alpha-D-ribose 1-diphosphate: step 3/9.</text>
</comment>
<dbReference type="EC" id="3.5.4.19" evidence="15"/>
<dbReference type="CDD" id="cd11534">
    <property type="entry name" value="NTP-PPase_HisIE_like"/>
    <property type="match status" value="1"/>
</dbReference>
<reference evidence="17 18" key="1">
    <citation type="submission" date="2014-05" db="EMBL/GenBank/DDBJ databases">
        <title>Methylome analysis of the phasevarions of Haemophilus influenzae.</title>
        <authorList>
            <person name="Atack J.M."/>
            <person name="Fox K.L."/>
            <person name="Power P.M."/>
            <person name="Clark T."/>
            <person name="Jurcisek J."/>
            <person name="Korlach J."/>
            <person name="Bakaletz L.O."/>
            <person name="Jennings M.P."/>
        </authorList>
    </citation>
    <scope>NUCLEOTIDE SEQUENCE [LARGE SCALE GENOMIC DNA]</scope>
    <source>
        <strain evidence="17 18">1209</strain>
    </source>
</reference>
<feature type="domain" description="Phosphoribosyl-AMP cyclohydrolase" evidence="16">
    <location>
        <begin position="29"/>
        <end position="102"/>
    </location>
</feature>
<sequence>MNITKIDWQKVNGLLPVIIQNISTREVLMLGYMNEEALTKTIKERKVTFFSRTKQQLWTKGEISGNFLNVEEMSLDCDNDTLLILVDPIGATCHTGEYSCFHQFTSPQSENKKQQFANWAWFIKLEQHLKEKKNADPSNSYTATLHAKGTKKIAQKVGEEGVETALAAVAQDKAEVISEATDLVYHLTVLLHNQDLQWYEIIAKLQERHQGIGLHPEGGNK</sequence>